<evidence type="ECO:0000313" key="2">
    <source>
        <dbReference type="Proteomes" id="UP001165101"/>
    </source>
</evidence>
<name>A0ACB5U0N6_CANBO</name>
<sequence length="526" mass="57273">MTELEKNIARSSAAPLSRKLKNRHLQMIAIGGAIGTGLFVGSGGALRRGGPAALLIGWILTGAMMFCTVQSLGELAVTFPVSGSFVQYNTRFISPAWGFCMAWNYALGWLTTLPLELVAASITIDYWNSDINSAAWVSIFYFLIFFINVFGVRGYGEAEFIFSIIKVLACLGFIFLGIILVCGGGPQGGYIGGKYWHDPGAFAHGFHGVCSVFVTAAFSFGGTELAGLAAAETENPRKTLPSATKQVFWRITLFYIVCLTLVGLLVPYTEPLLINSSGSNAAASPFVIAIKNAGIKGLPSVMNVVIMIAVISVGNSAVFGCSRTIASLADQGFGPKCFGYIDRQGRPLVGLAITLVIGLLCYLAASPKHGEVFTWLMAISGLSGLFTWWSINLCHLRFRRALSIRGRGTDELSFVSQVGIPGSLFGFCLIILILIAQLYVALFPIGGSPNAENFFEDYLTLPVLFLFIAIFYIWKRDFTLFRRAKDIDVDSGRKDFDLDAMRLEIAAEKAELASKPLYFRIYKFWC</sequence>
<protein>
    <submittedName>
        <fullName evidence="1">Unnamed protein product</fullName>
    </submittedName>
</protein>
<gene>
    <name evidence="1" type="ORF">Cboi01_000516500</name>
</gene>
<reference evidence="1" key="1">
    <citation type="submission" date="2023-04" db="EMBL/GenBank/DDBJ databases">
        <title>Candida boidinii NBRC 1967.</title>
        <authorList>
            <person name="Ichikawa N."/>
            <person name="Sato H."/>
            <person name="Tonouchi N."/>
        </authorList>
    </citation>
    <scope>NUCLEOTIDE SEQUENCE</scope>
    <source>
        <strain evidence="1">NBRC 1967</strain>
    </source>
</reference>
<evidence type="ECO:0000313" key="1">
    <source>
        <dbReference type="EMBL" id="GME99029.1"/>
    </source>
</evidence>
<dbReference type="Proteomes" id="UP001165101">
    <property type="component" value="Unassembled WGS sequence"/>
</dbReference>
<dbReference type="EMBL" id="BSXV01003799">
    <property type="protein sequence ID" value="GME99029.1"/>
    <property type="molecule type" value="Genomic_DNA"/>
</dbReference>
<organism evidence="1 2">
    <name type="scientific">Candida boidinii</name>
    <name type="common">Yeast</name>
    <dbReference type="NCBI Taxonomy" id="5477"/>
    <lineage>
        <taxon>Eukaryota</taxon>
        <taxon>Fungi</taxon>
        <taxon>Dikarya</taxon>
        <taxon>Ascomycota</taxon>
        <taxon>Saccharomycotina</taxon>
        <taxon>Pichiomycetes</taxon>
        <taxon>Pichiales</taxon>
        <taxon>Pichiaceae</taxon>
        <taxon>Ogataea</taxon>
        <taxon>Ogataea/Candida clade</taxon>
    </lineage>
</organism>
<accession>A0ACB5U0N6</accession>
<comment type="caution">
    <text evidence="1">The sequence shown here is derived from an EMBL/GenBank/DDBJ whole genome shotgun (WGS) entry which is preliminary data.</text>
</comment>
<proteinExistence type="predicted"/>
<keyword evidence="2" id="KW-1185">Reference proteome</keyword>